<evidence type="ECO:0000313" key="8">
    <source>
        <dbReference type="EMBL" id="KAK0507333.1"/>
    </source>
</evidence>
<gene>
    <name evidence="8" type="ORF">JMJ35_010371</name>
</gene>
<keyword evidence="3 6" id="KW-1133">Transmembrane helix</keyword>
<evidence type="ECO:0000259" key="7">
    <source>
        <dbReference type="Pfam" id="PF20684"/>
    </source>
</evidence>
<name>A0AA39QQL2_9LECA</name>
<feature type="transmembrane region" description="Helical" evidence="6">
    <location>
        <begin position="24"/>
        <end position="45"/>
    </location>
</feature>
<dbReference type="AlphaFoldDB" id="A0AA39QQL2"/>
<accession>A0AA39QQL2</accession>
<evidence type="ECO:0000256" key="1">
    <source>
        <dbReference type="ARBA" id="ARBA00004141"/>
    </source>
</evidence>
<dbReference type="PANTHER" id="PTHR33048">
    <property type="entry name" value="PTH11-LIKE INTEGRAL MEMBRANE PROTEIN (AFU_ORTHOLOGUE AFUA_5G11245)"/>
    <property type="match status" value="1"/>
</dbReference>
<comment type="similarity">
    <text evidence="5">Belongs to the SAT4 family.</text>
</comment>
<dbReference type="Pfam" id="PF20684">
    <property type="entry name" value="Fung_rhodopsin"/>
    <property type="match status" value="1"/>
</dbReference>
<dbReference type="Proteomes" id="UP001166286">
    <property type="component" value="Unassembled WGS sequence"/>
</dbReference>
<evidence type="ECO:0000256" key="2">
    <source>
        <dbReference type="ARBA" id="ARBA00022692"/>
    </source>
</evidence>
<proteinExistence type="inferred from homology"/>
<feature type="transmembrane region" description="Helical" evidence="6">
    <location>
        <begin position="216"/>
        <end position="237"/>
    </location>
</feature>
<feature type="transmembrane region" description="Helical" evidence="6">
    <location>
        <begin position="187"/>
        <end position="209"/>
    </location>
</feature>
<reference evidence="8" key="1">
    <citation type="submission" date="2023-03" db="EMBL/GenBank/DDBJ databases">
        <title>Complete genome of Cladonia borealis.</title>
        <authorList>
            <person name="Park H."/>
        </authorList>
    </citation>
    <scope>NUCLEOTIDE SEQUENCE</scope>
    <source>
        <strain evidence="8">ANT050790</strain>
    </source>
</reference>
<feature type="domain" description="Rhodopsin" evidence="7">
    <location>
        <begin position="41"/>
        <end position="279"/>
    </location>
</feature>
<evidence type="ECO:0000256" key="3">
    <source>
        <dbReference type="ARBA" id="ARBA00022989"/>
    </source>
</evidence>
<dbReference type="GO" id="GO:0016020">
    <property type="term" value="C:membrane"/>
    <property type="evidence" value="ECO:0007669"/>
    <property type="project" value="UniProtKB-SubCell"/>
</dbReference>
<dbReference type="EMBL" id="JAFEKC020000024">
    <property type="protein sequence ID" value="KAK0507333.1"/>
    <property type="molecule type" value="Genomic_DNA"/>
</dbReference>
<sequence length="365" mass="39993">MSIYQLSQFDFTPEELAQSTAPQIYIALGIVTVIATVGVILRIVSRRKSNTRLSYDDYTIALALVFLYGLNIITILNAALYGLGRHLPAVNPSVIPSFQKAALASLIIYFTTTGTIKASLLLLYYRYFGISRPFRIVLYVSAGVVVCWYVGVFVATIFQCVPVAAFWDRSIKNAKCMNLSQFSAATGVTNLLTDVMILCLPMPMVWLLHTTRTQKITLTGIFLLGFFVCAASIVRIVEASKVNVLDPTWGIHSVIIWTSVEPAMGILSACLPTMRPLFGRFLKLPSKTAITSRSGSSGAKKSVVATKNNITPVSRHHDWGFNKLDEEAAVADHLHSSPGVSMKVFVNKPLPGRPQEGKGSGPWRC</sequence>
<evidence type="ECO:0000256" key="5">
    <source>
        <dbReference type="ARBA" id="ARBA00038359"/>
    </source>
</evidence>
<comment type="caution">
    <text evidence="8">The sequence shown here is derived from an EMBL/GenBank/DDBJ whole genome shotgun (WGS) entry which is preliminary data.</text>
</comment>
<dbReference type="InterPro" id="IPR052337">
    <property type="entry name" value="SAT4-like"/>
</dbReference>
<keyword evidence="2 6" id="KW-0812">Transmembrane</keyword>
<feature type="transmembrane region" description="Helical" evidence="6">
    <location>
        <begin position="249"/>
        <end position="271"/>
    </location>
</feature>
<organism evidence="8 9">
    <name type="scientific">Cladonia borealis</name>
    <dbReference type="NCBI Taxonomy" id="184061"/>
    <lineage>
        <taxon>Eukaryota</taxon>
        <taxon>Fungi</taxon>
        <taxon>Dikarya</taxon>
        <taxon>Ascomycota</taxon>
        <taxon>Pezizomycotina</taxon>
        <taxon>Lecanoromycetes</taxon>
        <taxon>OSLEUM clade</taxon>
        <taxon>Lecanoromycetidae</taxon>
        <taxon>Lecanorales</taxon>
        <taxon>Lecanorineae</taxon>
        <taxon>Cladoniaceae</taxon>
        <taxon>Cladonia</taxon>
    </lineage>
</organism>
<protein>
    <recommendedName>
        <fullName evidence="7">Rhodopsin domain-containing protein</fullName>
    </recommendedName>
</protein>
<dbReference type="PANTHER" id="PTHR33048:SF47">
    <property type="entry name" value="INTEGRAL MEMBRANE PROTEIN-RELATED"/>
    <property type="match status" value="1"/>
</dbReference>
<feature type="transmembrane region" description="Helical" evidence="6">
    <location>
        <begin position="57"/>
        <end position="81"/>
    </location>
</feature>
<feature type="transmembrane region" description="Helical" evidence="6">
    <location>
        <begin position="136"/>
        <end position="167"/>
    </location>
</feature>
<keyword evidence="9" id="KW-1185">Reference proteome</keyword>
<feature type="transmembrane region" description="Helical" evidence="6">
    <location>
        <begin position="101"/>
        <end position="124"/>
    </location>
</feature>
<evidence type="ECO:0000256" key="4">
    <source>
        <dbReference type="ARBA" id="ARBA00023136"/>
    </source>
</evidence>
<dbReference type="InterPro" id="IPR049326">
    <property type="entry name" value="Rhodopsin_dom_fungi"/>
</dbReference>
<keyword evidence="4 6" id="KW-0472">Membrane</keyword>
<evidence type="ECO:0000256" key="6">
    <source>
        <dbReference type="SAM" id="Phobius"/>
    </source>
</evidence>
<comment type="subcellular location">
    <subcellularLocation>
        <location evidence="1">Membrane</location>
        <topology evidence="1">Multi-pass membrane protein</topology>
    </subcellularLocation>
</comment>
<evidence type="ECO:0000313" key="9">
    <source>
        <dbReference type="Proteomes" id="UP001166286"/>
    </source>
</evidence>